<dbReference type="GO" id="GO:0051726">
    <property type="term" value="P:regulation of cell cycle"/>
    <property type="evidence" value="ECO:0007669"/>
    <property type="project" value="TreeGrafter"/>
</dbReference>
<dbReference type="Gene3D" id="1.25.10.10">
    <property type="entry name" value="Leucine-rich Repeat Variant"/>
    <property type="match status" value="1"/>
</dbReference>
<keyword evidence="1" id="KW-0343">GTPase activation</keyword>
<dbReference type="Pfam" id="PF11864">
    <property type="entry name" value="DUF3384"/>
    <property type="match status" value="1"/>
</dbReference>
<feature type="compositionally biased region" description="Polar residues" evidence="2">
    <location>
        <begin position="1224"/>
        <end position="1238"/>
    </location>
</feature>
<feature type="region of interest" description="Disordered" evidence="2">
    <location>
        <begin position="1071"/>
        <end position="1117"/>
    </location>
</feature>
<dbReference type="GO" id="GO:0051056">
    <property type="term" value="P:regulation of small GTPase mediated signal transduction"/>
    <property type="evidence" value="ECO:0007669"/>
    <property type="project" value="InterPro"/>
</dbReference>
<evidence type="ECO:0000256" key="2">
    <source>
        <dbReference type="SAM" id="MobiDB-lite"/>
    </source>
</evidence>
<dbReference type="GO" id="GO:0032007">
    <property type="term" value="P:negative regulation of TOR signaling"/>
    <property type="evidence" value="ECO:0007669"/>
    <property type="project" value="InterPro"/>
</dbReference>
<evidence type="ECO:0000313" key="5">
    <source>
        <dbReference type="Proteomes" id="UP001153636"/>
    </source>
</evidence>
<reference evidence="4" key="1">
    <citation type="submission" date="2022-01" db="EMBL/GenBank/DDBJ databases">
        <authorList>
            <person name="King R."/>
        </authorList>
    </citation>
    <scope>NUCLEOTIDE SEQUENCE</scope>
</reference>
<sequence length="1812" mass="205482">MSSKDKSFKDTLKDIFKRNKGSIGSFGSRSDVLSISDELLKDLSKESPLNTRVRLLKEYSTKVTESKLENTAVEKLWKAIEDLFGSQYPTEVRHLAFHFLKCLLRGQMHINKIMRAIFFHFITQHNHPEDTGQRFDLLNILTSNGITLLHFEEKVGRFLLNWLPDVSQAGKIEEYLSMLDNLVRYNAAYLDDEVIAGFIQHICLYCCSPSTKTVSSCLQIMSSIVAYSNMPPESLPKFIGALCRTVVVEEYASSSWAVMKNLLGTHMGHSALYTMCRILQEPDLRSDTDLLRGAVFYTHYALWSLSPLTNLHCPPSSVLPSFLQAVKCNQPAVAYEVISGLKDLIQRNGPELQDPAWSILLKIISHIICHIDLTSSQESNKMIVAPLHETLNHIEHLMNIDSYNGSVKQFYDIIEECSAARPESSILGLIAHQSLSIVPTEHLWLTNLYNLLQKYFKPDIRTNIRLKVLDTLSHVIKLNKRQYEDELIDRIVVPHMMNIVQTTDVVIRSTVANLLIDLCLECESKKCLDLLDILEKMLFRPFENHPPDTNISPDNEHSDIKCLIEGLIKVFIIKIHKLPSTHAIKIYKMLVTFLELHYNKQKIFENCPIARRMIFECFMKMRADSVYHLGYQNGNHVKFSPYLCVVYKSIDRGNLGSPVPQSPAPVQRLPVTVTHVSLRRAFKTVITCLKMEKDWEVLSLVLLEMAKGLQNKSLILSKNGNSELDLLVDILHIMITERTLNLPESLNVKISRTDFHAIAQLVVVNLSCYHNYLDQIHQQKMIRCLLKCSNSIGPRSSKHSIAALTICSLEMRESMVKLLPEVLLNLSKISATVHIAIPVLEFLSTLTQLPTVYTNFVADQYMAVFAISLPYTNPFKYEPYTVSLAHHVIAVWFLKCRLPFRKDFVKFITKGLQTNVLIPFEETKSSLFNQNLSDLNQDSSDRKRSSSLTEQGSRKRSATVSSTRDKPVVHRPAPEKSLTMNFYEELTETCIDLMARYTYSPCSALPKSYWIAASTFSYRLPVAEFLMKGGQSMMWFIGNKLITITTSGCSKKILKNGLCDKCWTLCSKQNDGRKTATGRSGSNETEDLDWISRQNSNDKSNTNTSVSSPSEDNKKIGDKLEIVSSKLQQIASNIKQEKESCNCWCSGWAEVYVRRPTGDMSWVMRIQNHINFTQAIYEYPLNEISTLFMPSLIPEETDPHVRPPLRRQFSEDQANPDDDKALGSNPSLTESPKQSPSRQDSRDSVEEELEYVYEDGTRSRNPVRRSNSSPEMSASWKNPFLHQKILSEEDIKYSEDEAGKKNKSYQKDMRVSCEAIPEEIAGSGTTPPSSDSMQVTKSDSTGSSTIFSSSHHPSLMSCHSYPGSSPPKENVAPKPYQTVPPTPNVASSSQQPEFIKRPTNLPNLTNLEPLSSKPPQSPTQTSPRFGRHAHVLIKTAGDGREIQKSSSASTIERNTSINLNWARERARERKNSGSVERLSTLEPNQAQKRDRVHTISVSSPATRISRSDTQQQQQKKQKDPPKSGINPSFVFLQLYHSTTFANKAERPILVECNDVIQRALKILDHIPPYETHKMGVLYVREGQINSEVEIFKNRFGSLRYVEFLQQLGTLVKLADLDPQEFFLGGLDQDGNDGKFAYIWQDDVIRVMFHVATMMPNQKSDPQCNNKKRHIGNNYVTIVYNESGEDFNISTIKGQYTFACIIIQPLDLGINSVVIKVKEELANLMTSSEPKLVSDQNVGVLARQMALHADMASLVIKSVKKRASESYASNWLERLRKIKSIRSKVIHDQMNIESIYPSDDGRKNYVEDFTDYT</sequence>
<dbReference type="InterPro" id="IPR011989">
    <property type="entry name" value="ARM-like"/>
</dbReference>
<dbReference type="OrthoDB" id="5797019at2759"/>
<feature type="region of interest" description="Disordered" evidence="2">
    <location>
        <begin position="935"/>
        <end position="971"/>
    </location>
</feature>
<dbReference type="InterPro" id="IPR035974">
    <property type="entry name" value="Rap/Ran-GAP_sf"/>
</dbReference>
<dbReference type="Pfam" id="PF03542">
    <property type="entry name" value="Tuberin"/>
    <property type="match status" value="1"/>
</dbReference>
<feature type="compositionally biased region" description="Basic and acidic residues" evidence="2">
    <location>
        <begin position="1462"/>
        <end position="1471"/>
    </location>
</feature>
<dbReference type="Pfam" id="PF02145">
    <property type="entry name" value="Rap_GAP"/>
    <property type="match status" value="1"/>
</dbReference>
<dbReference type="Gene3D" id="3.40.50.11210">
    <property type="entry name" value="Rap/Ran-GAP"/>
    <property type="match status" value="1"/>
</dbReference>
<dbReference type="FunFam" id="3.40.50.11210:FF:000007">
    <property type="entry name" value="Tuberous sclerosis 2"/>
    <property type="match status" value="1"/>
</dbReference>
<dbReference type="Proteomes" id="UP001153636">
    <property type="component" value="Chromosome 1"/>
</dbReference>
<proteinExistence type="predicted"/>
<dbReference type="InterPro" id="IPR016024">
    <property type="entry name" value="ARM-type_fold"/>
</dbReference>
<dbReference type="PANTHER" id="PTHR10063:SF0">
    <property type="entry name" value="TUBERIN"/>
    <property type="match status" value="1"/>
</dbReference>
<dbReference type="SUPFAM" id="SSF48371">
    <property type="entry name" value="ARM repeat"/>
    <property type="match status" value="1"/>
</dbReference>
<dbReference type="InterPro" id="IPR003913">
    <property type="entry name" value="Tuberin"/>
</dbReference>
<keyword evidence="5" id="KW-1185">Reference proteome</keyword>
<feature type="compositionally biased region" description="Polar residues" evidence="2">
    <location>
        <begin position="1495"/>
        <end position="1509"/>
    </location>
</feature>
<feature type="compositionally biased region" description="Low complexity" evidence="2">
    <location>
        <begin position="1398"/>
        <end position="1423"/>
    </location>
</feature>
<gene>
    <name evidence="4" type="ORF">PSYICH_LOCUS6</name>
</gene>
<dbReference type="InterPro" id="IPR027107">
    <property type="entry name" value="Tuberin/Ral-act_asu"/>
</dbReference>
<dbReference type="PROSITE" id="PS50085">
    <property type="entry name" value="RAPGAP"/>
    <property type="match status" value="1"/>
</dbReference>
<feature type="compositionally biased region" description="Polar residues" evidence="2">
    <location>
        <begin position="1323"/>
        <end position="1337"/>
    </location>
</feature>
<dbReference type="PRINTS" id="PR01431">
    <property type="entry name" value="TUBERIN"/>
</dbReference>
<feature type="region of interest" description="Disordered" evidence="2">
    <location>
        <begin position="1209"/>
        <end position="1276"/>
    </location>
</feature>
<dbReference type="GO" id="GO:0046627">
    <property type="term" value="P:negative regulation of insulin receptor signaling pathway"/>
    <property type="evidence" value="ECO:0007669"/>
    <property type="project" value="TreeGrafter"/>
</dbReference>
<feature type="domain" description="Rap-GAP" evidence="3">
    <location>
        <begin position="1560"/>
        <end position="1788"/>
    </location>
</feature>
<evidence type="ECO:0000256" key="1">
    <source>
        <dbReference type="ARBA" id="ARBA00022468"/>
    </source>
</evidence>
<dbReference type="SUPFAM" id="SSF111347">
    <property type="entry name" value="Rap/Ran-GAP"/>
    <property type="match status" value="1"/>
</dbReference>
<dbReference type="GO" id="GO:0005096">
    <property type="term" value="F:GTPase activator activity"/>
    <property type="evidence" value="ECO:0007669"/>
    <property type="project" value="UniProtKB-KW"/>
</dbReference>
<dbReference type="EMBL" id="OV651813">
    <property type="protein sequence ID" value="CAH1098505.1"/>
    <property type="molecule type" value="Genomic_DNA"/>
</dbReference>
<dbReference type="GO" id="GO:0033596">
    <property type="term" value="C:TSC1-TSC2 complex"/>
    <property type="evidence" value="ECO:0007669"/>
    <property type="project" value="InterPro"/>
</dbReference>
<dbReference type="InterPro" id="IPR000331">
    <property type="entry name" value="Rap/Ran_GAP_dom"/>
</dbReference>
<name>A0A9P0CFV6_9CUCU</name>
<dbReference type="GO" id="GO:0005634">
    <property type="term" value="C:nucleus"/>
    <property type="evidence" value="ECO:0007669"/>
    <property type="project" value="InterPro"/>
</dbReference>
<evidence type="ECO:0000259" key="3">
    <source>
        <dbReference type="PROSITE" id="PS50085"/>
    </source>
</evidence>
<accession>A0A9P0CFV6</accession>
<feature type="region of interest" description="Disordered" evidence="2">
    <location>
        <begin position="1462"/>
        <end position="1525"/>
    </location>
</feature>
<protein>
    <recommendedName>
        <fullName evidence="3">Rap-GAP domain-containing protein</fullName>
    </recommendedName>
</protein>
<feature type="region of interest" description="Disordered" evidence="2">
    <location>
        <begin position="1320"/>
        <end position="1427"/>
    </location>
</feature>
<organism evidence="4 5">
    <name type="scientific">Psylliodes chrysocephalus</name>
    <dbReference type="NCBI Taxonomy" id="3402493"/>
    <lineage>
        <taxon>Eukaryota</taxon>
        <taxon>Metazoa</taxon>
        <taxon>Ecdysozoa</taxon>
        <taxon>Arthropoda</taxon>
        <taxon>Hexapoda</taxon>
        <taxon>Insecta</taxon>
        <taxon>Pterygota</taxon>
        <taxon>Neoptera</taxon>
        <taxon>Endopterygota</taxon>
        <taxon>Coleoptera</taxon>
        <taxon>Polyphaga</taxon>
        <taxon>Cucujiformia</taxon>
        <taxon>Chrysomeloidea</taxon>
        <taxon>Chrysomelidae</taxon>
        <taxon>Galerucinae</taxon>
        <taxon>Alticini</taxon>
        <taxon>Psylliodes</taxon>
    </lineage>
</organism>
<feature type="compositionally biased region" description="Low complexity" evidence="2">
    <location>
        <begin position="1338"/>
        <end position="1354"/>
    </location>
</feature>
<dbReference type="InterPro" id="IPR018515">
    <property type="entry name" value="Tuberin-type_domain"/>
</dbReference>
<dbReference type="PANTHER" id="PTHR10063">
    <property type="entry name" value="TUBERIN"/>
    <property type="match status" value="1"/>
</dbReference>
<dbReference type="GO" id="GO:0030178">
    <property type="term" value="P:negative regulation of Wnt signaling pathway"/>
    <property type="evidence" value="ECO:0007669"/>
    <property type="project" value="TreeGrafter"/>
</dbReference>
<feature type="compositionally biased region" description="Polar residues" evidence="2">
    <location>
        <begin position="1092"/>
        <end position="1110"/>
    </location>
</feature>
<dbReference type="InterPro" id="IPR024584">
    <property type="entry name" value="Tuberin_N"/>
</dbReference>
<evidence type="ECO:0000313" key="4">
    <source>
        <dbReference type="EMBL" id="CAH1098505.1"/>
    </source>
</evidence>
<dbReference type="GO" id="GO:0051898">
    <property type="term" value="P:negative regulation of phosphatidylinositol 3-kinase/protein kinase B signal transduction"/>
    <property type="evidence" value="ECO:0007669"/>
    <property type="project" value="TreeGrafter"/>
</dbReference>